<evidence type="ECO:0000256" key="2">
    <source>
        <dbReference type="ARBA" id="ARBA00022692"/>
    </source>
</evidence>
<dbReference type="PROSITE" id="PS50850">
    <property type="entry name" value="MFS"/>
    <property type="match status" value="1"/>
</dbReference>
<accession>A0A1H6QF86</accession>
<feature type="transmembrane region" description="Helical" evidence="5">
    <location>
        <begin position="12"/>
        <end position="31"/>
    </location>
</feature>
<dbReference type="InterPro" id="IPR036259">
    <property type="entry name" value="MFS_trans_sf"/>
</dbReference>
<dbReference type="STRING" id="667676.SAMN05192539_1001202"/>
<dbReference type="GO" id="GO:0046943">
    <property type="term" value="F:carboxylic acid transmembrane transporter activity"/>
    <property type="evidence" value="ECO:0007669"/>
    <property type="project" value="TreeGrafter"/>
</dbReference>
<dbReference type="Gene3D" id="1.20.1250.20">
    <property type="entry name" value="MFS general substrate transporter like domains"/>
    <property type="match status" value="2"/>
</dbReference>
<dbReference type="GO" id="GO:0005886">
    <property type="term" value="C:plasma membrane"/>
    <property type="evidence" value="ECO:0007669"/>
    <property type="project" value="TreeGrafter"/>
</dbReference>
<gene>
    <name evidence="7" type="ORF">SAMN05192539_1001202</name>
</gene>
<sequence length="407" mass="44378">MSWTREQRNVTIAAYLGWTLDAFDFFLMVFILKDIAAEFNTKIPEVAFGITLTLAMRPLGALIFGRLADKFGRRPTLMVNIACYSLLELLSGFSPNLATLLVLRALFGIAMGGEWGVGSALTMETVPPKARGFVSGLLQAGYPSGYLLASIVFGVLYQYIGWRGMFFVGVLPALLVMYVRAHVKESPAWVAMEKHARPGLLVTLKRNWVLSIYAIILMTAFNFFSHGTQDLYPTFLREQHHFDPHTVSLITITLNIGAIVGGLAFGAFSERIGRRRAIFIAALIALPVLPLWAFSSTAVALAAGAFLMQISVQGAWGVIPVHLNEISPDEIRATFPGLVYQLGNLLASVNATMQASFAVSNNNNYAMAMAVVAGVVAVVIAVLILFSRERRGIDMTQSAEQITATVH</sequence>
<dbReference type="OrthoDB" id="183263at2"/>
<reference evidence="8" key="1">
    <citation type="submission" date="2016-10" db="EMBL/GenBank/DDBJ databases">
        <authorList>
            <person name="Varghese N."/>
            <person name="Submissions S."/>
        </authorList>
    </citation>
    <scope>NUCLEOTIDE SEQUENCE [LARGE SCALE GENOMIC DNA]</scope>
    <source>
        <strain evidence="8">LMG 26031</strain>
    </source>
</reference>
<evidence type="ECO:0000313" key="7">
    <source>
        <dbReference type="EMBL" id="SEI40546.1"/>
    </source>
</evidence>
<protein>
    <submittedName>
        <fullName evidence="7">MFS transporter, SHS family, lactate transporter</fullName>
    </submittedName>
</protein>
<dbReference type="InterPro" id="IPR005829">
    <property type="entry name" value="Sugar_transporter_CS"/>
</dbReference>
<evidence type="ECO:0000256" key="3">
    <source>
        <dbReference type="ARBA" id="ARBA00022989"/>
    </source>
</evidence>
<dbReference type="AlphaFoldDB" id="A0A1H6QF86"/>
<dbReference type="Proteomes" id="UP000198866">
    <property type="component" value="Unassembled WGS sequence"/>
</dbReference>
<evidence type="ECO:0000313" key="8">
    <source>
        <dbReference type="Proteomes" id="UP000198866"/>
    </source>
</evidence>
<feature type="transmembrane region" description="Helical" evidence="5">
    <location>
        <begin position="277"/>
        <end position="294"/>
    </location>
</feature>
<name>A0A1H6QF86_9BURK</name>
<comment type="subcellular location">
    <subcellularLocation>
        <location evidence="1">Membrane</location>
        <topology evidence="1">Multi-pass membrane protein</topology>
    </subcellularLocation>
</comment>
<feature type="transmembrane region" description="Helical" evidence="5">
    <location>
        <begin position="365"/>
        <end position="386"/>
    </location>
</feature>
<dbReference type="PROSITE" id="PS00217">
    <property type="entry name" value="SUGAR_TRANSPORT_2"/>
    <property type="match status" value="1"/>
</dbReference>
<dbReference type="PANTHER" id="PTHR23508:SF10">
    <property type="entry name" value="CARBOXYLIC ACID TRANSPORTER PROTEIN HOMOLOG"/>
    <property type="match status" value="1"/>
</dbReference>
<evidence type="ECO:0000259" key="6">
    <source>
        <dbReference type="PROSITE" id="PS50850"/>
    </source>
</evidence>
<dbReference type="EMBL" id="FNYE01000001">
    <property type="protein sequence ID" value="SEI40546.1"/>
    <property type="molecule type" value="Genomic_DNA"/>
</dbReference>
<proteinExistence type="predicted"/>
<keyword evidence="4 5" id="KW-0472">Membrane</keyword>
<feature type="transmembrane region" description="Helical" evidence="5">
    <location>
        <begin position="207"/>
        <end position="225"/>
    </location>
</feature>
<keyword evidence="8" id="KW-1185">Reference proteome</keyword>
<organism evidence="7 8">
    <name type="scientific">Paraburkholderia diazotrophica</name>
    <dbReference type="NCBI Taxonomy" id="667676"/>
    <lineage>
        <taxon>Bacteria</taxon>
        <taxon>Pseudomonadati</taxon>
        <taxon>Pseudomonadota</taxon>
        <taxon>Betaproteobacteria</taxon>
        <taxon>Burkholderiales</taxon>
        <taxon>Burkholderiaceae</taxon>
        <taxon>Paraburkholderia</taxon>
    </lineage>
</organism>
<keyword evidence="2 5" id="KW-0812">Transmembrane</keyword>
<evidence type="ECO:0000256" key="5">
    <source>
        <dbReference type="SAM" id="Phobius"/>
    </source>
</evidence>
<evidence type="ECO:0000256" key="1">
    <source>
        <dbReference type="ARBA" id="ARBA00004141"/>
    </source>
</evidence>
<evidence type="ECO:0000256" key="4">
    <source>
        <dbReference type="ARBA" id="ARBA00023136"/>
    </source>
</evidence>
<feature type="transmembrane region" description="Helical" evidence="5">
    <location>
        <begin position="133"/>
        <end position="154"/>
    </location>
</feature>
<feature type="transmembrane region" description="Helical" evidence="5">
    <location>
        <begin position="160"/>
        <end position="179"/>
    </location>
</feature>
<feature type="domain" description="Major facilitator superfamily (MFS) profile" evidence="6">
    <location>
        <begin position="10"/>
        <end position="391"/>
    </location>
</feature>
<keyword evidence="3 5" id="KW-1133">Transmembrane helix</keyword>
<dbReference type="Pfam" id="PF07690">
    <property type="entry name" value="MFS_1"/>
    <property type="match status" value="1"/>
</dbReference>
<dbReference type="PANTHER" id="PTHR23508">
    <property type="entry name" value="CARBOXYLIC ACID TRANSPORTER PROTEIN HOMOLOG"/>
    <property type="match status" value="1"/>
</dbReference>
<dbReference type="Pfam" id="PF00083">
    <property type="entry name" value="Sugar_tr"/>
    <property type="match status" value="1"/>
</dbReference>
<dbReference type="InterPro" id="IPR011701">
    <property type="entry name" value="MFS"/>
</dbReference>
<dbReference type="InterPro" id="IPR005828">
    <property type="entry name" value="MFS_sugar_transport-like"/>
</dbReference>
<feature type="transmembrane region" description="Helical" evidence="5">
    <location>
        <begin position="46"/>
        <end position="65"/>
    </location>
</feature>
<dbReference type="RefSeq" id="WP_090861797.1">
    <property type="nucleotide sequence ID" value="NZ_FNYE01000001.1"/>
</dbReference>
<feature type="transmembrane region" description="Helical" evidence="5">
    <location>
        <begin position="245"/>
        <end position="265"/>
    </location>
</feature>
<dbReference type="InterPro" id="IPR020846">
    <property type="entry name" value="MFS_dom"/>
</dbReference>
<dbReference type="SUPFAM" id="SSF103473">
    <property type="entry name" value="MFS general substrate transporter"/>
    <property type="match status" value="1"/>
</dbReference>
<dbReference type="CDD" id="cd17316">
    <property type="entry name" value="MFS_SV2_like"/>
    <property type="match status" value="1"/>
</dbReference>